<reference evidence="2" key="1">
    <citation type="submission" date="2023-03" db="EMBL/GenBank/DDBJ databases">
        <authorList>
            <person name="Steffen K."/>
            <person name="Cardenas P."/>
        </authorList>
    </citation>
    <scope>NUCLEOTIDE SEQUENCE</scope>
</reference>
<accession>A0AA35STV1</accession>
<name>A0AA35STV1_GEOBA</name>
<proteinExistence type="predicted"/>
<dbReference type="PANTHER" id="PTHR10334">
    <property type="entry name" value="CYSTEINE-RICH SECRETORY PROTEIN-RELATED"/>
    <property type="match status" value="1"/>
</dbReference>
<dbReference type="InterPro" id="IPR035940">
    <property type="entry name" value="CAP_sf"/>
</dbReference>
<gene>
    <name evidence="2" type="ORF">GBAR_LOCUS19591</name>
</gene>
<evidence type="ECO:0000313" key="3">
    <source>
        <dbReference type="Proteomes" id="UP001174909"/>
    </source>
</evidence>
<dbReference type="Pfam" id="PF00188">
    <property type="entry name" value="CAP"/>
    <property type="match status" value="1"/>
</dbReference>
<feature type="domain" description="SCP" evidence="1">
    <location>
        <begin position="63"/>
        <end position="203"/>
    </location>
</feature>
<sequence>TEPPQSKLSHSVCLCVCVELSCSILSASVSSCEKMKYYWGVSVALLLLCVAWGARAQQSLSEEEIEELLNAHNYYRSLVDPIATDMLKLAWDTNMAYNADYWADECKYELNEDRHDQSTEYDYIGQNILATDEQSVNYTTLLGGWFKQRSRSNYYTGGCTDDDGEENEELEGCEGYSQMVWARTEVVGCGVRRCAEIEGEWREDDDDDDD</sequence>
<dbReference type="InterPro" id="IPR001283">
    <property type="entry name" value="CRISP-related"/>
</dbReference>
<organism evidence="2 3">
    <name type="scientific">Geodia barretti</name>
    <name type="common">Barrett's horny sponge</name>
    <dbReference type="NCBI Taxonomy" id="519541"/>
    <lineage>
        <taxon>Eukaryota</taxon>
        <taxon>Metazoa</taxon>
        <taxon>Porifera</taxon>
        <taxon>Demospongiae</taxon>
        <taxon>Heteroscleromorpha</taxon>
        <taxon>Tetractinellida</taxon>
        <taxon>Astrophorina</taxon>
        <taxon>Geodiidae</taxon>
        <taxon>Geodia</taxon>
    </lineage>
</organism>
<dbReference type="EMBL" id="CASHTH010002758">
    <property type="protein sequence ID" value="CAI8034876.1"/>
    <property type="molecule type" value="Genomic_DNA"/>
</dbReference>
<dbReference type="SUPFAM" id="SSF55797">
    <property type="entry name" value="PR-1-like"/>
    <property type="match status" value="1"/>
</dbReference>
<evidence type="ECO:0000313" key="2">
    <source>
        <dbReference type="EMBL" id="CAI8034876.1"/>
    </source>
</evidence>
<evidence type="ECO:0000259" key="1">
    <source>
        <dbReference type="SMART" id="SM00198"/>
    </source>
</evidence>
<comment type="caution">
    <text evidence="2">The sequence shown here is derived from an EMBL/GenBank/DDBJ whole genome shotgun (WGS) entry which is preliminary data.</text>
</comment>
<keyword evidence="3" id="KW-1185">Reference proteome</keyword>
<dbReference type="AlphaFoldDB" id="A0AA35STV1"/>
<feature type="non-terminal residue" evidence="2">
    <location>
        <position position="1"/>
    </location>
</feature>
<dbReference type="InterPro" id="IPR014044">
    <property type="entry name" value="CAP_dom"/>
</dbReference>
<protein>
    <submittedName>
        <fullName evidence="2">Peptidase inhibitor 16</fullName>
    </submittedName>
</protein>
<dbReference type="Proteomes" id="UP001174909">
    <property type="component" value="Unassembled WGS sequence"/>
</dbReference>
<feature type="non-terminal residue" evidence="2">
    <location>
        <position position="210"/>
    </location>
</feature>
<dbReference type="Gene3D" id="3.40.33.10">
    <property type="entry name" value="CAP"/>
    <property type="match status" value="1"/>
</dbReference>
<dbReference type="SMART" id="SM00198">
    <property type="entry name" value="SCP"/>
    <property type="match status" value="1"/>
</dbReference>